<feature type="region of interest" description="Disordered" evidence="1">
    <location>
        <begin position="364"/>
        <end position="547"/>
    </location>
</feature>
<feature type="domain" description="Fungal lipase-type" evidence="2">
    <location>
        <begin position="127"/>
        <end position="212"/>
    </location>
</feature>
<accession>D7G2N6</accession>
<dbReference type="Gene3D" id="3.40.50.1820">
    <property type="entry name" value="alpha/beta hydrolase"/>
    <property type="match status" value="1"/>
</dbReference>
<evidence type="ECO:0000313" key="4">
    <source>
        <dbReference type="Proteomes" id="UP000002630"/>
    </source>
</evidence>
<feature type="compositionally biased region" description="Basic and acidic residues" evidence="1">
    <location>
        <begin position="513"/>
        <end position="540"/>
    </location>
</feature>
<dbReference type="eggNOG" id="KOG2088">
    <property type="taxonomic scope" value="Eukaryota"/>
</dbReference>
<dbReference type="Pfam" id="PF01764">
    <property type="entry name" value="Lipase_3"/>
    <property type="match status" value="1"/>
</dbReference>
<dbReference type="CDD" id="cd00519">
    <property type="entry name" value="Lipase_3"/>
    <property type="match status" value="1"/>
</dbReference>
<gene>
    <name evidence="3" type="ORF">Esi_0048_0079</name>
</gene>
<feature type="compositionally biased region" description="Basic and acidic residues" evidence="1">
    <location>
        <begin position="490"/>
        <end position="504"/>
    </location>
</feature>
<feature type="compositionally biased region" description="Low complexity" evidence="1">
    <location>
        <begin position="628"/>
        <end position="637"/>
    </location>
</feature>
<feature type="compositionally biased region" description="Low complexity" evidence="1">
    <location>
        <begin position="471"/>
        <end position="486"/>
    </location>
</feature>
<name>D7G2N6_ECTSI</name>
<dbReference type="PANTHER" id="PTHR46023:SF6">
    <property type="entry name" value="LIPASE CLASS 3 FAMILY PROTEIN"/>
    <property type="match status" value="1"/>
</dbReference>
<feature type="compositionally biased region" description="Low complexity" evidence="1">
    <location>
        <begin position="447"/>
        <end position="464"/>
    </location>
</feature>
<dbReference type="EMBL" id="FN648685">
    <property type="protein sequence ID" value="CBJ26861.1"/>
    <property type="molecule type" value="Genomic_DNA"/>
</dbReference>
<feature type="compositionally biased region" description="Gly residues" evidence="1">
    <location>
        <begin position="678"/>
        <end position="695"/>
    </location>
</feature>
<dbReference type="InParanoid" id="D7G2N6"/>
<feature type="region of interest" description="Disordered" evidence="1">
    <location>
        <begin position="673"/>
        <end position="757"/>
    </location>
</feature>
<feature type="region of interest" description="Disordered" evidence="1">
    <location>
        <begin position="210"/>
        <end position="263"/>
    </location>
</feature>
<organism evidence="3 4">
    <name type="scientific">Ectocarpus siliculosus</name>
    <name type="common">Brown alga</name>
    <name type="synonym">Conferva siliculosa</name>
    <dbReference type="NCBI Taxonomy" id="2880"/>
    <lineage>
        <taxon>Eukaryota</taxon>
        <taxon>Sar</taxon>
        <taxon>Stramenopiles</taxon>
        <taxon>Ochrophyta</taxon>
        <taxon>PX clade</taxon>
        <taxon>Phaeophyceae</taxon>
        <taxon>Ectocarpales</taxon>
        <taxon>Ectocarpaceae</taxon>
        <taxon>Ectocarpus</taxon>
    </lineage>
</organism>
<protein>
    <recommendedName>
        <fullName evidence="2">Fungal lipase-type domain-containing protein</fullName>
    </recommendedName>
</protein>
<feature type="region of interest" description="Disordered" evidence="1">
    <location>
        <begin position="573"/>
        <end position="648"/>
    </location>
</feature>
<dbReference type="OrthoDB" id="45753at2759"/>
<evidence type="ECO:0000313" key="3">
    <source>
        <dbReference type="EMBL" id="CBJ26861.1"/>
    </source>
</evidence>
<keyword evidence="4" id="KW-1185">Reference proteome</keyword>
<dbReference type="EMBL" id="FN649748">
    <property type="protein sequence ID" value="CBJ26861.1"/>
    <property type="molecule type" value="Genomic_DNA"/>
</dbReference>
<dbReference type="AlphaFoldDB" id="D7G2N6"/>
<dbReference type="Proteomes" id="UP000002630">
    <property type="component" value="Linkage Group LG23"/>
</dbReference>
<dbReference type="InterPro" id="IPR002921">
    <property type="entry name" value="Fungal_lipase-type"/>
</dbReference>
<evidence type="ECO:0000259" key="2">
    <source>
        <dbReference type="Pfam" id="PF01764"/>
    </source>
</evidence>
<feature type="region of interest" description="Disordered" evidence="1">
    <location>
        <begin position="774"/>
        <end position="817"/>
    </location>
</feature>
<dbReference type="GO" id="GO:0006629">
    <property type="term" value="P:lipid metabolic process"/>
    <property type="evidence" value="ECO:0007669"/>
    <property type="project" value="InterPro"/>
</dbReference>
<feature type="compositionally biased region" description="Gly residues" evidence="1">
    <location>
        <begin position="396"/>
        <end position="406"/>
    </location>
</feature>
<proteinExistence type="predicted"/>
<dbReference type="SUPFAM" id="SSF53474">
    <property type="entry name" value="alpha/beta-Hydrolases"/>
    <property type="match status" value="1"/>
</dbReference>
<evidence type="ECO:0000256" key="1">
    <source>
        <dbReference type="SAM" id="MobiDB-lite"/>
    </source>
</evidence>
<dbReference type="PANTHER" id="PTHR46023">
    <property type="entry name" value="LIPASE CLASS 3 PROTEIN-LIKE"/>
    <property type="match status" value="1"/>
</dbReference>
<feature type="compositionally biased region" description="Low complexity" evidence="1">
    <location>
        <begin position="715"/>
        <end position="736"/>
    </location>
</feature>
<feature type="compositionally biased region" description="Polar residues" evidence="1">
    <location>
        <begin position="608"/>
        <end position="618"/>
    </location>
</feature>
<reference evidence="3 4" key="1">
    <citation type="journal article" date="2010" name="Nature">
        <title>The Ectocarpus genome and the independent evolution of multicellularity in brown algae.</title>
        <authorList>
            <person name="Cock J.M."/>
            <person name="Sterck L."/>
            <person name="Rouze P."/>
            <person name="Scornet D."/>
            <person name="Allen A.E."/>
            <person name="Amoutzias G."/>
            <person name="Anthouard V."/>
            <person name="Artiguenave F."/>
            <person name="Aury J.M."/>
            <person name="Badger J.H."/>
            <person name="Beszteri B."/>
            <person name="Billiau K."/>
            <person name="Bonnet E."/>
            <person name="Bothwell J.H."/>
            <person name="Bowler C."/>
            <person name="Boyen C."/>
            <person name="Brownlee C."/>
            <person name="Carrano C.J."/>
            <person name="Charrier B."/>
            <person name="Cho G.Y."/>
            <person name="Coelho S.M."/>
            <person name="Collen J."/>
            <person name="Corre E."/>
            <person name="Da Silva C."/>
            <person name="Delage L."/>
            <person name="Delaroque N."/>
            <person name="Dittami S.M."/>
            <person name="Doulbeau S."/>
            <person name="Elias M."/>
            <person name="Farnham G."/>
            <person name="Gachon C.M."/>
            <person name="Gschloessl B."/>
            <person name="Heesch S."/>
            <person name="Jabbari K."/>
            <person name="Jubin C."/>
            <person name="Kawai H."/>
            <person name="Kimura K."/>
            <person name="Kloareg B."/>
            <person name="Kupper F.C."/>
            <person name="Lang D."/>
            <person name="Le Bail A."/>
            <person name="Leblanc C."/>
            <person name="Lerouge P."/>
            <person name="Lohr M."/>
            <person name="Lopez P.J."/>
            <person name="Martens C."/>
            <person name="Maumus F."/>
            <person name="Michel G."/>
            <person name="Miranda-Saavedra D."/>
            <person name="Morales J."/>
            <person name="Moreau H."/>
            <person name="Motomura T."/>
            <person name="Nagasato C."/>
            <person name="Napoli C.A."/>
            <person name="Nelson D.R."/>
            <person name="Nyvall-Collen P."/>
            <person name="Peters A.F."/>
            <person name="Pommier C."/>
            <person name="Potin P."/>
            <person name="Poulain J."/>
            <person name="Quesneville H."/>
            <person name="Read B."/>
            <person name="Rensing S.A."/>
            <person name="Ritter A."/>
            <person name="Rousvoal S."/>
            <person name="Samanta M."/>
            <person name="Samson G."/>
            <person name="Schroeder D.C."/>
            <person name="Segurens B."/>
            <person name="Strittmatter M."/>
            <person name="Tonon T."/>
            <person name="Tregear J.W."/>
            <person name="Valentin K."/>
            <person name="von Dassow P."/>
            <person name="Yamagishi T."/>
            <person name="Van de Peer Y."/>
            <person name="Wincker P."/>
        </authorList>
    </citation>
    <scope>NUCLEOTIDE SEQUENCE [LARGE SCALE GENOMIC DNA]</scope>
    <source>
        <strain evidence="4">Ec32 / CCAP1310/4</strain>
    </source>
</reference>
<feature type="compositionally biased region" description="Low complexity" evidence="1">
    <location>
        <begin position="789"/>
        <end position="799"/>
    </location>
</feature>
<feature type="compositionally biased region" description="Gly residues" evidence="1">
    <location>
        <begin position="416"/>
        <end position="426"/>
    </location>
</feature>
<dbReference type="InterPro" id="IPR029058">
    <property type="entry name" value="AB_hydrolase_fold"/>
</dbReference>
<sequence>MLISAFREVSLARRDLGWGVDALAMRLTMLGFLRHGRKNNASDSGIPQEATLIDRNQGWLDGRASEWQRFLRWAHASYGWTEEVIVKRAGFAPGELEVVALSSGKSRNRPMAPTYVLAVDHGRREIVLSVRGTKAFGDAITITHFRPEPFLDGYAHRGFAQSAHELVKQVEPELTSLAERLPDYRVCFTGHSMGGGIAAMASMLIRDSATRRLQQQQHQHQHGHQGEEPPSTARKRASSSTNLDHRGSRKRRGTAAGGGKISAGAGLGGSGGPEVYSFATPSCVSLELARGCEGWVDSVVHGDDAIPRLSTVSLELLKEDMTAAEWRRAVDRLTDLNTVLSPSTKAAAAAATAIKNALTGLGARRGVQRPASSAGGGGGSGDDGRTNHSAAADSIHGGGDGDGSGGCERANRGEADGGGGGGGGGDAEFVSSLEGWREESSTPPPSGARVRSAPAAAATAAAEPKVTRRQGPASAAAPYRAAGGTAEEALPTREVRKGETDRYAGDSGGGSKDGAEPERNDEEKKRDNDRKRDDLGRSVRDTALTMRGLAKLYPLSQSFRQEIATIVTQVVKLTGGETGEGAGAIKPKERRVRRAENNSGSGGRSGDLQRQQAEQAGTGTNGGDVRNSGGSAAAGARARGGGAEAESPVGTELLLTLKENLESLGASRGALKQDNAALGGGGGGSGSGGGSGGSGRVRNGDENRSGGRRRQHQPSASAAGGSAAAASLATRGPGAAVTKSRGSDVTAATDRDANVGADDDRLRCLHEAFSARPEPSLLPLYPPGGTPIAASDAATAATTGSCSEERDGSGQASGDTQQMVTTTTGASAAAAAAGEDGVVLMRVPHEHFLRMPLSPTMLEDHSILSYRKALAGLSRNPSTGRLGQPE</sequence>